<feature type="non-terminal residue" evidence="3">
    <location>
        <position position="1"/>
    </location>
</feature>
<dbReference type="AlphaFoldDB" id="X1V1X1"/>
<reference evidence="3" key="1">
    <citation type="journal article" date="2014" name="Front. Microbiol.">
        <title>High frequency of phylogenetically diverse reductive dehalogenase-homologous genes in deep subseafloor sedimentary metagenomes.</title>
        <authorList>
            <person name="Kawai M."/>
            <person name="Futagami T."/>
            <person name="Toyoda A."/>
            <person name="Takaki Y."/>
            <person name="Nishi S."/>
            <person name="Hori S."/>
            <person name="Arai W."/>
            <person name="Tsubouchi T."/>
            <person name="Morono Y."/>
            <person name="Uchiyama I."/>
            <person name="Ito T."/>
            <person name="Fujiyama A."/>
            <person name="Inagaki F."/>
            <person name="Takami H."/>
        </authorList>
    </citation>
    <scope>NUCLEOTIDE SEQUENCE</scope>
    <source>
        <strain evidence="3">Expedition CK06-06</strain>
    </source>
</reference>
<dbReference type="EMBL" id="BARW01026835">
    <property type="protein sequence ID" value="GAJ09822.1"/>
    <property type="molecule type" value="Genomic_DNA"/>
</dbReference>
<evidence type="ECO:0000313" key="3">
    <source>
        <dbReference type="EMBL" id="GAJ09822.1"/>
    </source>
</evidence>
<dbReference type="InterPro" id="IPR036779">
    <property type="entry name" value="LysM_dom_sf"/>
</dbReference>
<dbReference type="InterPro" id="IPR018392">
    <property type="entry name" value="LysM"/>
</dbReference>
<accession>X1V1X1</accession>
<comment type="caution">
    <text evidence="3">The sequence shown here is derived from an EMBL/GenBank/DDBJ whole genome shotgun (WGS) entry which is preliminary data.</text>
</comment>
<dbReference type="InterPro" id="IPR052196">
    <property type="entry name" value="Bact_Kbp"/>
</dbReference>
<dbReference type="PROSITE" id="PS51782">
    <property type="entry name" value="LYSM"/>
    <property type="match status" value="1"/>
</dbReference>
<name>X1V1X1_9ZZZZ</name>
<sequence>IMRGKKEGIHRMNTKQMKFIVFLLGGALALGGCAKEVVEEAPAPESKEPAPAPEEIVETPVVEEVAIPEEEPAEPVVVPREEPRDIEERLPSEQPDRGSYLYMIRHNDYLVKIATNELGDPNEWRSIYSWNRERIGDDPNLIYPFHELELRKPENEIIRWDYDYTIHVVEQGETLWSIAGDAYGDEIAWIVIFWDNEETLDSNAGRLKPGIELRIRTELWPGR</sequence>
<dbReference type="PANTHER" id="PTHR34700">
    <property type="entry name" value="POTASSIUM BINDING PROTEIN KBP"/>
    <property type="match status" value="1"/>
</dbReference>
<proteinExistence type="predicted"/>
<organism evidence="3">
    <name type="scientific">marine sediment metagenome</name>
    <dbReference type="NCBI Taxonomy" id="412755"/>
    <lineage>
        <taxon>unclassified sequences</taxon>
        <taxon>metagenomes</taxon>
        <taxon>ecological metagenomes</taxon>
    </lineage>
</organism>
<dbReference type="PANTHER" id="PTHR34700:SF4">
    <property type="entry name" value="PHAGE-LIKE ELEMENT PBSX PROTEIN XKDP"/>
    <property type="match status" value="1"/>
</dbReference>
<dbReference type="CDD" id="cd00118">
    <property type="entry name" value="LysM"/>
    <property type="match status" value="1"/>
</dbReference>
<feature type="domain" description="LysM" evidence="2">
    <location>
        <begin position="165"/>
        <end position="215"/>
    </location>
</feature>
<dbReference type="Gene3D" id="3.10.350.10">
    <property type="entry name" value="LysM domain"/>
    <property type="match status" value="1"/>
</dbReference>
<protein>
    <recommendedName>
        <fullName evidence="2">LysM domain-containing protein</fullName>
    </recommendedName>
</protein>
<feature type="compositionally biased region" description="Basic and acidic residues" evidence="1">
    <location>
        <begin position="79"/>
        <end position="92"/>
    </location>
</feature>
<feature type="region of interest" description="Disordered" evidence="1">
    <location>
        <begin position="72"/>
        <end position="92"/>
    </location>
</feature>
<gene>
    <name evidence="3" type="ORF">S12H4_43684</name>
</gene>
<evidence type="ECO:0000259" key="2">
    <source>
        <dbReference type="PROSITE" id="PS51782"/>
    </source>
</evidence>
<evidence type="ECO:0000256" key="1">
    <source>
        <dbReference type="SAM" id="MobiDB-lite"/>
    </source>
</evidence>